<evidence type="ECO:0000313" key="1">
    <source>
        <dbReference type="EMBL" id="AUZ95106.1"/>
    </source>
</evidence>
<reference evidence="1 2" key="1">
    <citation type="submission" date="2017-06" db="EMBL/GenBank/DDBJ databases">
        <authorList>
            <person name="Kim H.J."/>
            <person name="Triplett B.A."/>
        </authorList>
    </citation>
    <scope>NUCLEOTIDE SEQUENCE [LARGE SCALE GENOMIC DNA]</scope>
</reference>
<evidence type="ECO:0000313" key="2">
    <source>
        <dbReference type="Proteomes" id="UP000223025"/>
    </source>
</evidence>
<dbReference type="RefSeq" id="YP_009612012.1">
    <property type="nucleotide sequence ID" value="NC_042013.1"/>
</dbReference>
<dbReference type="KEGG" id="vg:40088350"/>
<keyword evidence="2" id="KW-1185">Reference proteome</keyword>
<dbReference type="GeneID" id="40088350"/>
<name>A0A2L0V009_9CAUD</name>
<sequence>MQDYYRGKQFKWVSRKPNDGEYIFAFLHPKYFLVSSKITDFLPTIGKSVYEFNISEDFKHIEFYKSDNMLPDDSIEVKSILNFYDIINHSETFLRGGGE</sequence>
<protein>
    <submittedName>
        <fullName evidence="1">Uncharacterized protein</fullName>
    </submittedName>
</protein>
<dbReference type="Proteomes" id="UP000223025">
    <property type="component" value="Segment"/>
</dbReference>
<proteinExistence type="predicted"/>
<dbReference type="EMBL" id="MF403008">
    <property type="protein sequence ID" value="AUZ95106.1"/>
    <property type="molecule type" value="Genomic_DNA"/>
</dbReference>
<organism evidence="1 2">
    <name type="scientific">Agrobacterium phage Atu_ph07</name>
    <dbReference type="NCBI Taxonomy" id="2024264"/>
    <lineage>
        <taxon>Viruses</taxon>
        <taxon>Duplodnaviria</taxon>
        <taxon>Heunggongvirae</taxon>
        <taxon>Uroviricota</taxon>
        <taxon>Caudoviricetes</taxon>
        <taxon>Polybotosvirus</taxon>
        <taxon>Polybotosvirus Atuph07</taxon>
    </lineage>
</organism>
<accession>A0A2L0V009</accession>